<dbReference type="GO" id="GO:0005737">
    <property type="term" value="C:cytoplasm"/>
    <property type="evidence" value="ECO:0007669"/>
    <property type="project" value="TreeGrafter"/>
</dbReference>
<dbReference type="GO" id="GO:0016791">
    <property type="term" value="F:phosphatase activity"/>
    <property type="evidence" value="ECO:0007669"/>
    <property type="project" value="TreeGrafter"/>
</dbReference>
<dbReference type="SMART" id="SM00855">
    <property type="entry name" value="PGAM"/>
    <property type="match status" value="1"/>
</dbReference>
<dbReference type="PANTHER" id="PTHR48100:SF1">
    <property type="entry name" value="HISTIDINE PHOSPHATASE FAMILY PROTEIN-RELATED"/>
    <property type="match status" value="1"/>
</dbReference>
<dbReference type="STRING" id="195064.SAMN05421721_101111"/>
<dbReference type="PANTHER" id="PTHR48100">
    <property type="entry name" value="BROAD-SPECIFICITY PHOSPHATASE YOR283W-RELATED"/>
    <property type="match status" value="1"/>
</dbReference>
<dbReference type="PIRSF" id="PIRSF000709">
    <property type="entry name" value="6PFK_2-Ptase"/>
    <property type="match status" value="1"/>
</dbReference>
<protein>
    <submittedName>
        <fullName evidence="1">Probable phosphoglycerate mutase</fullName>
    </submittedName>
</protein>
<dbReference type="InterPro" id="IPR050275">
    <property type="entry name" value="PGM_Phosphatase"/>
</dbReference>
<dbReference type="CDD" id="cd07067">
    <property type="entry name" value="HP_PGM_like"/>
    <property type="match status" value="1"/>
</dbReference>
<dbReference type="EMBL" id="FOUO01000001">
    <property type="protein sequence ID" value="SFM24725.1"/>
    <property type="molecule type" value="Genomic_DNA"/>
</dbReference>
<name>A0A1I4PAQ4_ECTMO</name>
<dbReference type="InterPro" id="IPR013078">
    <property type="entry name" value="His_Pase_superF_clade-1"/>
</dbReference>
<sequence length="207" mass="23287">MTAPGETQILIDLIRHGEPAGGLRYRGSGVDDPLTPEGRRQMWEAVGGRAHPGGPWDRIVSSPLQRCRAFAEELAGCLNLPLELEPALREVGFGAWEGRSHEDVRRNSPDEYRAFFQDPLHARPRGAEPLEDFRGRVSQALERLETRHCGEHLLVVTHGGVIRAAVCVALDMPLQTMYRIRVPYAGLTRLRRDERGLQVDFVNRIRV</sequence>
<evidence type="ECO:0000313" key="2">
    <source>
        <dbReference type="Proteomes" id="UP000199556"/>
    </source>
</evidence>
<dbReference type="Proteomes" id="UP000199556">
    <property type="component" value="Unassembled WGS sequence"/>
</dbReference>
<evidence type="ECO:0000313" key="1">
    <source>
        <dbReference type="EMBL" id="SFM24725.1"/>
    </source>
</evidence>
<reference evidence="1 2" key="1">
    <citation type="submission" date="2016-10" db="EMBL/GenBank/DDBJ databases">
        <authorList>
            <person name="de Groot N.N."/>
        </authorList>
    </citation>
    <scope>NUCLEOTIDE SEQUENCE [LARGE SCALE GENOMIC DNA]</scope>
    <source>
        <strain evidence="1 2">DSM 4180</strain>
    </source>
</reference>
<proteinExistence type="predicted"/>
<dbReference type="SUPFAM" id="SSF53254">
    <property type="entry name" value="Phosphoglycerate mutase-like"/>
    <property type="match status" value="1"/>
</dbReference>
<dbReference type="InterPro" id="IPR029033">
    <property type="entry name" value="His_PPase_superfam"/>
</dbReference>
<organism evidence="1 2">
    <name type="scientific">Ectothiorhodospira mobilis</name>
    <dbReference type="NCBI Taxonomy" id="195064"/>
    <lineage>
        <taxon>Bacteria</taxon>
        <taxon>Pseudomonadati</taxon>
        <taxon>Pseudomonadota</taxon>
        <taxon>Gammaproteobacteria</taxon>
        <taxon>Chromatiales</taxon>
        <taxon>Ectothiorhodospiraceae</taxon>
        <taxon>Ectothiorhodospira</taxon>
    </lineage>
</organism>
<gene>
    <name evidence="1" type="ORF">SAMN05421721_101111</name>
</gene>
<accession>A0A1I4PAQ4</accession>
<dbReference type="Gene3D" id="3.40.50.1240">
    <property type="entry name" value="Phosphoglycerate mutase-like"/>
    <property type="match status" value="1"/>
</dbReference>
<dbReference type="AlphaFoldDB" id="A0A1I4PAQ4"/>
<dbReference type="Pfam" id="PF00300">
    <property type="entry name" value="His_Phos_1"/>
    <property type="match status" value="1"/>
</dbReference>
<keyword evidence="2" id="KW-1185">Reference proteome</keyword>